<evidence type="ECO:0000313" key="4">
    <source>
        <dbReference type="Proteomes" id="UP001348817"/>
    </source>
</evidence>
<evidence type="ECO:0000313" key="3">
    <source>
        <dbReference type="EMBL" id="BDD13147.1"/>
    </source>
</evidence>
<protein>
    <submittedName>
        <fullName evidence="3">Uncharacterized protein</fullName>
    </submittedName>
</protein>
<dbReference type="RefSeq" id="WP_338396360.1">
    <property type="nucleotide sequence ID" value="NZ_AP025327.1"/>
</dbReference>
<geneLocation type="plasmid" evidence="3 4">
    <name>pFA13</name>
</geneLocation>
<organism evidence="3 4">
    <name type="scientific">Fulvitalea axinellae</name>
    <dbReference type="NCBI Taxonomy" id="1182444"/>
    <lineage>
        <taxon>Bacteria</taxon>
        <taxon>Pseudomonadati</taxon>
        <taxon>Bacteroidota</taxon>
        <taxon>Cytophagia</taxon>
        <taxon>Cytophagales</taxon>
        <taxon>Persicobacteraceae</taxon>
        <taxon>Fulvitalea</taxon>
    </lineage>
</organism>
<dbReference type="KEGG" id="fax:FUAX_55790"/>
<evidence type="ECO:0000256" key="1">
    <source>
        <dbReference type="SAM" id="Coils"/>
    </source>
</evidence>
<feature type="coiled-coil region" evidence="1">
    <location>
        <begin position="194"/>
        <end position="221"/>
    </location>
</feature>
<dbReference type="EMBL" id="AP025327">
    <property type="protein sequence ID" value="BDD13147.1"/>
    <property type="molecule type" value="Genomic_DNA"/>
</dbReference>
<dbReference type="AlphaFoldDB" id="A0AAU9D6Y5"/>
<sequence length="221" mass="25292">MLTIGDFYNDNIFDYEKALEYLEKHSGNETLVATARRLAGTRVGDTFTENAVSEILGRREPTGEEERETENPVKTPAQEEGEKRGNGLPSGFELEVFEELKRDLSVAVSEASRLHASLFEAGSDDERKEIAGNILKITRDDLPKFRERIDHYRNTAEKLPHPCVIVRAPSRDFGKVELLELIKIKGNLTSYISRNTDKEKRAQWRADLEAIENEIKRFKRI</sequence>
<evidence type="ECO:0000256" key="2">
    <source>
        <dbReference type="SAM" id="MobiDB-lite"/>
    </source>
</evidence>
<accession>A0AAU9D6Y5</accession>
<reference evidence="3 4" key="1">
    <citation type="submission" date="2021-12" db="EMBL/GenBank/DDBJ databases">
        <title>Genome sequencing of bacteria with rrn-lacking chromosome and rrn-plasmid.</title>
        <authorList>
            <person name="Anda M."/>
            <person name="Iwasaki W."/>
        </authorList>
    </citation>
    <scope>NUCLEOTIDE SEQUENCE [LARGE SCALE GENOMIC DNA]</scope>
    <source>
        <strain evidence="3 4">DSM 100852</strain>
        <plasmid evidence="3 4">pFA13</plasmid>
    </source>
</reference>
<proteinExistence type="predicted"/>
<gene>
    <name evidence="3" type="ORF">FUAX_55790</name>
</gene>
<name>A0AAU9D6Y5_9BACT</name>
<feature type="region of interest" description="Disordered" evidence="2">
    <location>
        <begin position="54"/>
        <end position="89"/>
    </location>
</feature>
<keyword evidence="1" id="KW-0175">Coiled coil</keyword>
<keyword evidence="3" id="KW-0614">Plasmid</keyword>
<dbReference type="Proteomes" id="UP001348817">
    <property type="component" value="Plasmid pFA13"/>
</dbReference>
<keyword evidence="4" id="KW-1185">Reference proteome</keyword>